<dbReference type="GO" id="GO:0005886">
    <property type="term" value="C:plasma membrane"/>
    <property type="evidence" value="ECO:0007669"/>
    <property type="project" value="TreeGrafter"/>
</dbReference>
<feature type="region of interest" description="Disordered" evidence="9">
    <location>
        <begin position="99"/>
        <end position="143"/>
    </location>
</feature>
<feature type="domain" description="Protein kinase" evidence="10">
    <location>
        <begin position="446"/>
        <end position="718"/>
    </location>
</feature>
<dbReference type="InterPro" id="IPR020635">
    <property type="entry name" value="Tyr_kinase_cat_dom"/>
</dbReference>
<organism evidence="11">
    <name type="scientific">Cacopsylla melanoneura</name>
    <dbReference type="NCBI Taxonomy" id="428564"/>
    <lineage>
        <taxon>Eukaryota</taxon>
        <taxon>Metazoa</taxon>
        <taxon>Ecdysozoa</taxon>
        <taxon>Arthropoda</taxon>
        <taxon>Hexapoda</taxon>
        <taxon>Insecta</taxon>
        <taxon>Pterygota</taxon>
        <taxon>Neoptera</taxon>
        <taxon>Paraneoptera</taxon>
        <taxon>Hemiptera</taxon>
        <taxon>Sternorrhyncha</taxon>
        <taxon>Psylloidea</taxon>
        <taxon>Psyllidae</taxon>
        <taxon>Psyllinae</taxon>
        <taxon>Cacopsylla</taxon>
    </lineage>
</organism>
<keyword evidence="6" id="KW-0829">Tyrosine-protein kinase</keyword>
<reference evidence="11" key="1">
    <citation type="submission" date="2021-05" db="EMBL/GenBank/DDBJ databases">
        <authorList>
            <person name="Alioto T."/>
            <person name="Alioto T."/>
            <person name="Gomez Garrido J."/>
        </authorList>
    </citation>
    <scope>NUCLEOTIDE SEQUENCE</scope>
</reference>
<dbReference type="GO" id="GO:1990090">
    <property type="term" value="P:cellular response to nerve growth factor stimulus"/>
    <property type="evidence" value="ECO:0007669"/>
    <property type="project" value="TreeGrafter"/>
</dbReference>
<sequence>MIIPEQLNKSEQIKSDISVGNEDEILKDDIDQITITNPSHIFTDLNIVESAELFSVHPNNSGTYQEPFSVHPNSSGTHEVSNTDSKVFHIQQSLLSEQNNLSESFPSHSTENKTEITHSKDDNTNQSITGDSADAQNHRNNDGMINDQVILKTLFSRNKNNDADPSNESAVKNGTTSEPAVPDVNEGGKLFPGNCSSSIRPCEEFGNDAEVGCSHKGNYHVCKCNEDGSEMREGDTCPAQRPQNIPQGKLFLGNCSGTERPCEFFGKVTDVSCTMKNSTHYACKCNHDGLLMEEGGNCSAKVVSGDSGRLAPIKLDIQRQQLNDGNNQSRIHHDREESIVPSKSLPSDGVSPLFDLPNPYIAATVLISTFLLFTLAIICCRRRKQWASHPKKSKSKEARKFGEIVMMAPFSFNKEMLDEDRYASNPLYTSSSMSSSEVPILCRSDVTFSTEIGEGCFGKVYKGELTLNGATDVVAIKVLKDNASREVENDFMREVEIMSSFRQANILSLLGYVPKEPGKKAWMVFEFMPHGDLAEVLRGNSGHFQVNNPDLPKLNKEHLLYVSQQVAEGMKYLAEQRFVHRDLACRNCLVGHKLTVKIADFGMSRDVYTCDYYKIGGTRLLPVRWMSPESVVYGRFTQESDVWSFGVVLWEIYSLGKQPYFGHSNEEVIKLIVQGIMLIPPDNCPRTICEIMSLCWKTEPKHRIKFPEICDRLAKPMEEEASLPRPPALPIATDHLSNLHKHRSSLYDSNEGLDEGNYLQPLEEAYPMEEPPGLELDDETQYLQPLGEEYPMEPPGRFRQYFQPLPSQEQEESESVLYADLEHRHCK</sequence>
<dbReference type="InterPro" id="IPR000719">
    <property type="entry name" value="Prot_kinase_dom"/>
</dbReference>
<dbReference type="InterPro" id="IPR001245">
    <property type="entry name" value="Ser-Thr/Tyr_kinase_cat_dom"/>
</dbReference>
<comment type="catalytic activity">
    <reaction evidence="7">
        <text>L-tyrosyl-[protein] + ATP = O-phospho-L-tyrosyl-[protein] + ADP + H(+)</text>
        <dbReference type="Rhea" id="RHEA:10596"/>
        <dbReference type="Rhea" id="RHEA-COMP:10136"/>
        <dbReference type="Rhea" id="RHEA-COMP:20101"/>
        <dbReference type="ChEBI" id="CHEBI:15378"/>
        <dbReference type="ChEBI" id="CHEBI:30616"/>
        <dbReference type="ChEBI" id="CHEBI:46858"/>
        <dbReference type="ChEBI" id="CHEBI:61978"/>
        <dbReference type="ChEBI" id="CHEBI:456216"/>
        <dbReference type="EC" id="2.7.10.1"/>
    </reaction>
</comment>
<feature type="compositionally biased region" description="Basic and acidic residues" evidence="9">
    <location>
        <begin position="110"/>
        <end position="123"/>
    </location>
</feature>
<dbReference type="SMART" id="SM00219">
    <property type="entry name" value="TyrKc"/>
    <property type="match status" value="1"/>
</dbReference>
<dbReference type="PANTHER" id="PTHR24416:SF619">
    <property type="entry name" value="TYROSINE-PROTEIN KINASE TRANSMEMBRANE RECEPTOR ROR-LIKE PROTEIN"/>
    <property type="match status" value="1"/>
</dbReference>
<evidence type="ECO:0000259" key="10">
    <source>
        <dbReference type="PROSITE" id="PS50011"/>
    </source>
</evidence>
<protein>
    <submittedName>
        <fullName evidence="11">Muscle, skeletal receptor tyrosine-protein kinase</fullName>
    </submittedName>
</protein>
<dbReference type="GO" id="GO:0004714">
    <property type="term" value="F:transmembrane receptor protein tyrosine kinase activity"/>
    <property type="evidence" value="ECO:0007669"/>
    <property type="project" value="UniProtKB-EC"/>
</dbReference>
<accession>A0A8D8PQ31</accession>
<dbReference type="Gene3D" id="1.10.510.10">
    <property type="entry name" value="Transferase(Phosphotransferase) domain 1"/>
    <property type="match status" value="1"/>
</dbReference>
<evidence type="ECO:0000256" key="7">
    <source>
        <dbReference type="ARBA" id="ARBA00051243"/>
    </source>
</evidence>
<dbReference type="GO" id="GO:0043235">
    <property type="term" value="C:receptor complex"/>
    <property type="evidence" value="ECO:0007669"/>
    <property type="project" value="TreeGrafter"/>
</dbReference>
<dbReference type="PROSITE" id="PS00109">
    <property type="entry name" value="PROTEIN_KINASE_TYR"/>
    <property type="match status" value="1"/>
</dbReference>
<dbReference type="InterPro" id="IPR050122">
    <property type="entry name" value="RTK"/>
</dbReference>
<evidence type="ECO:0000256" key="3">
    <source>
        <dbReference type="ARBA" id="ARBA00022741"/>
    </source>
</evidence>
<evidence type="ECO:0000256" key="6">
    <source>
        <dbReference type="ARBA" id="ARBA00023137"/>
    </source>
</evidence>
<dbReference type="InterPro" id="IPR017441">
    <property type="entry name" value="Protein_kinase_ATP_BS"/>
</dbReference>
<dbReference type="GO" id="GO:0010976">
    <property type="term" value="P:positive regulation of neuron projection development"/>
    <property type="evidence" value="ECO:0007669"/>
    <property type="project" value="TreeGrafter"/>
</dbReference>
<dbReference type="InterPro" id="IPR008266">
    <property type="entry name" value="Tyr_kinase_AS"/>
</dbReference>
<dbReference type="PANTHER" id="PTHR24416">
    <property type="entry name" value="TYROSINE-PROTEIN KINASE RECEPTOR"/>
    <property type="match status" value="1"/>
</dbReference>
<feature type="region of interest" description="Disordered" evidence="9">
    <location>
        <begin position="158"/>
        <end position="188"/>
    </location>
</feature>
<evidence type="ECO:0000256" key="8">
    <source>
        <dbReference type="PROSITE-ProRule" id="PRU10141"/>
    </source>
</evidence>
<feature type="binding site" evidence="8">
    <location>
        <position position="477"/>
    </location>
    <ligand>
        <name>ATP</name>
        <dbReference type="ChEBI" id="CHEBI:30616"/>
    </ligand>
</feature>
<feature type="region of interest" description="Disordered" evidence="9">
    <location>
        <begin position="324"/>
        <end position="344"/>
    </location>
</feature>
<feature type="region of interest" description="Disordered" evidence="9">
    <location>
        <begin position="804"/>
        <end position="827"/>
    </location>
</feature>
<evidence type="ECO:0000256" key="1">
    <source>
        <dbReference type="ARBA" id="ARBA00004167"/>
    </source>
</evidence>
<evidence type="ECO:0000256" key="9">
    <source>
        <dbReference type="SAM" id="MobiDB-lite"/>
    </source>
</evidence>
<dbReference type="GO" id="GO:0005030">
    <property type="term" value="F:neurotrophin receptor activity"/>
    <property type="evidence" value="ECO:0007669"/>
    <property type="project" value="TreeGrafter"/>
</dbReference>
<dbReference type="GO" id="GO:0007169">
    <property type="term" value="P:cell surface receptor protein tyrosine kinase signaling pathway"/>
    <property type="evidence" value="ECO:0007669"/>
    <property type="project" value="TreeGrafter"/>
</dbReference>
<dbReference type="PROSITE" id="PS00107">
    <property type="entry name" value="PROTEIN_KINASE_ATP"/>
    <property type="match status" value="1"/>
</dbReference>
<dbReference type="AlphaFoldDB" id="A0A8D8PQ31"/>
<dbReference type="FunFam" id="1.10.510.10:FF:000554">
    <property type="entry name" value="Predicted protein"/>
    <property type="match status" value="1"/>
</dbReference>
<dbReference type="SUPFAM" id="SSF56112">
    <property type="entry name" value="Protein kinase-like (PK-like)"/>
    <property type="match status" value="1"/>
</dbReference>
<keyword evidence="3 8" id="KW-0547">Nucleotide-binding</keyword>
<dbReference type="GO" id="GO:0030424">
    <property type="term" value="C:axon"/>
    <property type="evidence" value="ECO:0007669"/>
    <property type="project" value="TreeGrafter"/>
</dbReference>
<keyword evidence="4 11" id="KW-0418">Kinase</keyword>
<dbReference type="PROSITE" id="PS50011">
    <property type="entry name" value="PROTEIN_KINASE_DOM"/>
    <property type="match status" value="1"/>
</dbReference>
<proteinExistence type="predicted"/>
<evidence type="ECO:0000313" key="11">
    <source>
        <dbReference type="EMBL" id="CAG6610041.1"/>
    </source>
</evidence>
<dbReference type="InterPro" id="IPR011009">
    <property type="entry name" value="Kinase-like_dom_sf"/>
</dbReference>
<feature type="compositionally biased region" description="Polar residues" evidence="9">
    <location>
        <begin position="158"/>
        <end position="178"/>
    </location>
</feature>
<dbReference type="GO" id="GO:0005524">
    <property type="term" value="F:ATP binding"/>
    <property type="evidence" value="ECO:0007669"/>
    <property type="project" value="UniProtKB-UniRule"/>
</dbReference>
<keyword evidence="11" id="KW-0675">Receptor</keyword>
<dbReference type="GO" id="GO:0043121">
    <property type="term" value="F:neurotrophin binding"/>
    <property type="evidence" value="ECO:0007669"/>
    <property type="project" value="TreeGrafter"/>
</dbReference>
<dbReference type="PRINTS" id="PR00109">
    <property type="entry name" value="TYRKINASE"/>
</dbReference>
<dbReference type="EMBL" id="HBUF01016936">
    <property type="protein sequence ID" value="CAG6610041.1"/>
    <property type="molecule type" value="Transcribed_RNA"/>
</dbReference>
<evidence type="ECO:0000256" key="2">
    <source>
        <dbReference type="ARBA" id="ARBA00022679"/>
    </source>
</evidence>
<evidence type="ECO:0000256" key="4">
    <source>
        <dbReference type="ARBA" id="ARBA00022777"/>
    </source>
</evidence>
<comment type="subcellular location">
    <subcellularLocation>
        <location evidence="1">Membrane</location>
        <topology evidence="1">Single-pass membrane protein</topology>
    </subcellularLocation>
</comment>
<evidence type="ECO:0000256" key="5">
    <source>
        <dbReference type="ARBA" id="ARBA00022840"/>
    </source>
</evidence>
<dbReference type="Pfam" id="PF07714">
    <property type="entry name" value="PK_Tyr_Ser-Thr"/>
    <property type="match status" value="1"/>
</dbReference>
<dbReference type="GO" id="GO:0051897">
    <property type="term" value="P:positive regulation of phosphatidylinositol 3-kinase/protein kinase B signal transduction"/>
    <property type="evidence" value="ECO:0007669"/>
    <property type="project" value="TreeGrafter"/>
</dbReference>
<keyword evidence="5 8" id="KW-0067">ATP-binding</keyword>
<name>A0A8D8PQ31_9HEMI</name>
<keyword evidence="2" id="KW-0808">Transferase</keyword>